<proteinExistence type="predicted"/>
<evidence type="ECO:0000313" key="4">
    <source>
        <dbReference type="Proteomes" id="UP001057991"/>
    </source>
</evidence>
<feature type="signal peptide" evidence="2">
    <location>
        <begin position="1"/>
        <end position="22"/>
    </location>
</feature>
<evidence type="ECO:0008006" key="5">
    <source>
        <dbReference type="Google" id="ProtNLM"/>
    </source>
</evidence>
<accession>A0A9Q9LUK2</accession>
<feature type="compositionally biased region" description="Polar residues" evidence="1">
    <location>
        <begin position="82"/>
        <end position="95"/>
    </location>
</feature>
<name>A0A9Q9LUK2_9RHOB</name>
<dbReference type="Proteomes" id="UP001057991">
    <property type="component" value="Chromosome"/>
</dbReference>
<dbReference type="AlphaFoldDB" id="A0A9Q9LUK2"/>
<evidence type="ECO:0000256" key="1">
    <source>
        <dbReference type="SAM" id="MobiDB-lite"/>
    </source>
</evidence>
<dbReference type="EMBL" id="CP080776">
    <property type="protein sequence ID" value="UWP94921.1"/>
    <property type="molecule type" value="Genomic_DNA"/>
</dbReference>
<gene>
    <name evidence="3" type="ORF">K3X48_12005</name>
</gene>
<keyword evidence="2" id="KW-0732">Signal</keyword>
<organism evidence="3 4">
    <name type="scientific">Aliiroseovarius crassostreae</name>
    <dbReference type="NCBI Taxonomy" id="154981"/>
    <lineage>
        <taxon>Bacteria</taxon>
        <taxon>Pseudomonadati</taxon>
        <taxon>Pseudomonadota</taxon>
        <taxon>Alphaproteobacteria</taxon>
        <taxon>Rhodobacterales</taxon>
        <taxon>Paracoccaceae</taxon>
        <taxon>Aliiroseovarius</taxon>
    </lineage>
</organism>
<feature type="chain" id="PRO_5040227040" description="DUF4148 domain-containing protein" evidence="2">
    <location>
        <begin position="23"/>
        <end position="95"/>
    </location>
</feature>
<reference evidence="3" key="1">
    <citation type="submission" date="2021-08" db="EMBL/GenBank/DDBJ databases">
        <authorList>
            <person name="Nwanade C."/>
            <person name="Wang M."/>
            <person name="Masoudi A."/>
            <person name="Yu Z."/>
            <person name="Liu J."/>
        </authorList>
    </citation>
    <scope>NUCLEOTIDE SEQUENCE</scope>
    <source>
        <strain evidence="3">S056</strain>
    </source>
</reference>
<evidence type="ECO:0000313" key="3">
    <source>
        <dbReference type="EMBL" id="UWP94921.1"/>
    </source>
</evidence>
<sequence>MIRTLTISAFAIALTAAAPSFAGDKNPGNAKAMAGALASGVNQDQATKDFLSSAGFQAKNPKAAVPSMVSGGGNGGWGNIGSTLTSPDGTSVSGR</sequence>
<feature type="region of interest" description="Disordered" evidence="1">
    <location>
        <begin position="67"/>
        <end position="95"/>
    </location>
</feature>
<dbReference type="RefSeq" id="WP_259805809.1">
    <property type="nucleotide sequence ID" value="NZ_CP080774.1"/>
</dbReference>
<protein>
    <recommendedName>
        <fullName evidence="5">DUF4148 domain-containing protein</fullName>
    </recommendedName>
</protein>
<evidence type="ECO:0000256" key="2">
    <source>
        <dbReference type="SAM" id="SignalP"/>
    </source>
</evidence>
<feature type="compositionally biased region" description="Gly residues" evidence="1">
    <location>
        <begin position="70"/>
        <end position="79"/>
    </location>
</feature>